<keyword evidence="7 8" id="KW-0275">Fatty acid biosynthesis</keyword>
<dbReference type="InterPro" id="IPR037143">
    <property type="entry name" value="4-PPantetheinyl_Trfase_dom_sf"/>
</dbReference>
<dbReference type="EC" id="2.7.8.7" evidence="8"/>
<keyword evidence="8" id="KW-0963">Cytoplasm</keyword>
<proteinExistence type="inferred from homology"/>
<dbReference type="InterPro" id="IPR008278">
    <property type="entry name" value="4-PPantetheinyl_Trfase_dom"/>
</dbReference>
<evidence type="ECO:0000256" key="5">
    <source>
        <dbReference type="ARBA" id="ARBA00022842"/>
    </source>
</evidence>
<comment type="cofactor">
    <cofactor evidence="8">
        <name>Mg(2+)</name>
        <dbReference type="ChEBI" id="CHEBI:18420"/>
    </cofactor>
</comment>
<reference evidence="10 11" key="1">
    <citation type="submission" date="2022-12" db="EMBL/GenBank/DDBJ databases">
        <title>Draft genome sequence of Paenibacillus sp. dW9.</title>
        <authorList>
            <person name="Choi E.-W."/>
            <person name="Kim D.-U."/>
        </authorList>
    </citation>
    <scope>NUCLEOTIDE SEQUENCE [LARGE SCALE GENOMIC DNA]</scope>
    <source>
        <strain evidence="11">dW9</strain>
    </source>
</reference>
<comment type="subcellular location">
    <subcellularLocation>
        <location evidence="8">Cytoplasm</location>
    </subcellularLocation>
</comment>
<keyword evidence="11" id="KW-1185">Reference proteome</keyword>
<keyword evidence="6 8" id="KW-0443">Lipid metabolism</keyword>
<name>A0ABT4Q8F7_9BACL</name>
<evidence type="ECO:0000256" key="4">
    <source>
        <dbReference type="ARBA" id="ARBA00022832"/>
    </source>
</evidence>
<feature type="binding site" evidence="8">
    <location>
        <position position="58"/>
    </location>
    <ligand>
        <name>Mg(2+)</name>
        <dbReference type="ChEBI" id="CHEBI:18420"/>
    </ligand>
</feature>
<dbReference type="SUPFAM" id="SSF56214">
    <property type="entry name" value="4'-phosphopantetheinyl transferase"/>
    <property type="match status" value="1"/>
</dbReference>
<feature type="binding site" evidence="8">
    <location>
        <position position="6"/>
    </location>
    <ligand>
        <name>Mg(2+)</name>
        <dbReference type="ChEBI" id="CHEBI:18420"/>
    </ligand>
</feature>
<dbReference type="Proteomes" id="UP001527882">
    <property type="component" value="Unassembled WGS sequence"/>
</dbReference>
<evidence type="ECO:0000256" key="6">
    <source>
        <dbReference type="ARBA" id="ARBA00023098"/>
    </source>
</evidence>
<keyword evidence="3 8" id="KW-0479">Metal-binding</keyword>
<evidence type="ECO:0000256" key="8">
    <source>
        <dbReference type="HAMAP-Rule" id="MF_00101"/>
    </source>
</evidence>
<keyword evidence="4 8" id="KW-0276">Fatty acid metabolism</keyword>
<accession>A0ABT4Q8F7</accession>
<keyword evidence="1 8" id="KW-0444">Lipid biosynthesis</keyword>
<evidence type="ECO:0000256" key="1">
    <source>
        <dbReference type="ARBA" id="ARBA00022516"/>
    </source>
</evidence>
<comment type="catalytic activity">
    <reaction evidence="8">
        <text>apo-[ACP] + CoA = holo-[ACP] + adenosine 3',5'-bisphosphate + H(+)</text>
        <dbReference type="Rhea" id="RHEA:12068"/>
        <dbReference type="Rhea" id="RHEA-COMP:9685"/>
        <dbReference type="Rhea" id="RHEA-COMP:9690"/>
        <dbReference type="ChEBI" id="CHEBI:15378"/>
        <dbReference type="ChEBI" id="CHEBI:29999"/>
        <dbReference type="ChEBI" id="CHEBI:57287"/>
        <dbReference type="ChEBI" id="CHEBI:58343"/>
        <dbReference type="ChEBI" id="CHEBI:64479"/>
        <dbReference type="EC" id="2.7.8.7"/>
    </reaction>
</comment>
<sequence length="141" mass="15979">MGIGFDLVDIERIDKIVAREEDSFIRALLSDRERHLYEQFRNPKRRTEWIAGRFSAKEAAAKALGTGWTGIVTPKCLEILPDSLGKPELTVPAEVGKRFEFPIRSHVTITHTKHTAAAIVFIEKMEIRLEGEAGYFREGIV</sequence>
<dbReference type="HAMAP" id="MF_00101">
    <property type="entry name" value="AcpS"/>
    <property type="match status" value="1"/>
</dbReference>
<evidence type="ECO:0000313" key="11">
    <source>
        <dbReference type="Proteomes" id="UP001527882"/>
    </source>
</evidence>
<protein>
    <recommendedName>
        <fullName evidence="8">Holo-[acyl-carrier-protein] synthase</fullName>
        <shortName evidence="8">Holo-ACP synthase</shortName>
        <ecNumber evidence="8">2.7.8.7</ecNumber>
    </recommendedName>
    <alternativeName>
        <fullName evidence="8">4'-phosphopantetheinyl transferase AcpS</fullName>
    </alternativeName>
</protein>
<dbReference type="NCBIfam" id="TIGR00516">
    <property type="entry name" value="acpS"/>
    <property type="match status" value="1"/>
</dbReference>
<evidence type="ECO:0000313" key="10">
    <source>
        <dbReference type="EMBL" id="MCZ8513150.1"/>
    </source>
</evidence>
<comment type="caution">
    <text evidence="10">The sequence shown here is derived from an EMBL/GenBank/DDBJ whole genome shotgun (WGS) entry which is preliminary data.</text>
</comment>
<keyword evidence="2 8" id="KW-0808">Transferase</keyword>
<evidence type="ECO:0000259" key="9">
    <source>
        <dbReference type="Pfam" id="PF01648"/>
    </source>
</evidence>
<dbReference type="Pfam" id="PF01648">
    <property type="entry name" value="ACPS"/>
    <property type="match status" value="1"/>
</dbReference>
<evidence type="ECO:0000256" key="7">
    <source>
        <dbReference type="ARBA" id="ARBA00023160"/>
    </source>
</evidence>
<dbReference type="EMBL" id="JAQAGZ010000007">
    <property type="protein sequence ID" value="MCZ8513150.1"/>
    <property type="molecule type" value="Genomic_DNA"/>
</dbReference>
<dbReference type="RefSeq" id="WP_269881878.1">
    <property type="nucleotide sequence ID" value="NZ_JAQAGZ010000007.1"/>
</dbReference>
<dbReference type="NCBIfam" id="TIGR00556">
    <property type="entry name" value="pantethn_trn"/>
    <property type="match status" value="1"/>
</dbReference>
<keyword evidence="5 8" id="KW-0460">Magnesium</keyword>
<gene>
    <name evidence="8 10" type="primary">acpS</name>
    <name evidence="10" type="ORF">O9H85_12085</name>
</gene>
<evidence type="ECO:0000256" key="3">
    <source>
        <dbReference type="ARBA" id="ARBA00022723"/>
    </source>
</evidence>
<evidence type="ECO:0000256" key="2">
    <source>
        <dbReference type="ARBA" id="ARBA00022679"/>
    </source>
</evidence>
<dbReference type="GO" id="GO:0008897">
    <property type="term" value="F:holo-[acyl-carrier-protein] synthase activity"/>
    <property type="evidence" value="ECO:0007669"/>
    <property type="project" value="UniProtKB-EC"/>
</dbReference>
<feature type="domain" description="4'-phosphopantetheinyl transferase" evidence="9">
    <location>
        <begin position="2"/>
        <end position="98"/>
    </location>
</feature>
<organism evidence="10 11">
    <name type="scientific">Paenibacillus gyeongsangnamensis</name>
    <dbReference type="NCBI Taxonomy" id="3388067"/>
    <lineage>
        <taxon>Bacteria</taxon>
        <taxon>Bacillati</taxon>
        <taxon>Bacillota</taxon>
        <taxon>Bacilli</taxon>
        <taxon>Bacillales</taxon>
        <taxon>Paenibacillaceae</taxon>
        <taxon>Paenibacillus</taxon>
    </lineage>
</organism>
<dbReference type="InterPro" id="IPR004568">
    <property type="entry name" value="Ppantetheine-prot_Trfase_dom"/>
</dbReference>
<comment type="function">
    <text evidence="8">Transfers the 4'-phosphopantetheine moiety from coenzyme A to a Ser of acyl-carrier-protein.</text>
</comment>
<comment type="similarity">
    <text evidence="8">Belongs to the P-Pant transferase superfamily. AcpS family.</text>
</comment>
<dbReference type="Gene3D" id="3.90.470.20">
    <property type="entry name" value="4'-phosphopantetheinyl transferase domain"/>
    <property type="match status" value="1"/>
</dbReference>
<dbReference type="InterPro" id="IPR002582">
    <property type="entry name" value="ACPS"/>
</dbReference>